<dbReference type="InterPro" id="IPR007848">
    <property type="entry name" value="Small_mtfrase_dom"/>
</dbReference>
<reference evidence="8 9" key="1">
    <citation type="submission" date="2013-10" db="EMBL/GenBank/DDBJ databases">
        <authorList>
            <person name="Wang G."/>
            <person name="Zhuang W."/>
        </authorList>
    </citation>
    <scope>NUCLEOTIDE SEQUENCE [LARGE SCALE GENOMIC DNA]</scope>
    <source>
        <strain evidence="8 9">DSM 20118</strain>
    </source>
</reference>
<evidence type="ECO:0000256" key="1">
    <source>
        <dbReference type="ARBA" id="ARBA00022490"/>
    </source>
</evidence>
<feature type="region of interest" description="Disordered" evidence="5">
    <location>
        <begin position="374"/>
        <end position="409"/>
    </location>
</feature>
<accession>A0A0A0BBS2</accession>
<dbReference type="Proteomes" id="UP000029833">
    <property type="component" value="Unassembled WGS sequence"/>
</dbReference>
<keyword evidence="4 8" id="KW-0808">Transferase</keyword>
<dbReference type="InterPro" id="IPR058679">
    <property type="entry name" value="RlmG_N"/>
</dbReference>
<protein>
    <submittedName>
        <fullName evidence="8">SAM-dependent methyltransferase</fullName>
    </submittedName>
</protein>
<proteinExistence type="predicted"/>
<feature type="compositionally biased region" description="Basic and acidic residues" evidence="5">
    <location>
        <begin position="376"/>
        <end position="389"/>
    </location>
</feature>
<name>A0A0A0BBS2_9CELL</name>
<evidence type="ECO:0000256" key="2">
    <source>
        <dbReference type="ARBA" id="ARBA00022552"/>
    </source>
</evidence>
<sequence>MRAMSDVLDDLSRYPDLEAPNLHAVDATDRLVLDEAATALADAADGGVVVIGDRYGALTLGVIARHGVIGVRTHQDRLTGERALHANAARLGLTGFTSHALDASLVAGARLVLLQLPRSLDALDEVAALVAEHADPGVVVVAGGRLKHMTTAMNDVLARHLGTVEARLARQKSRVLVASHPRPAAERPHRRWPEHAEHRDLGITVCAHGGAFAGTAVDIGTRALLAHLDAVPHTTGSAVDLGCGTGVLAVALARLRPGLGITATDESAAAVASARATVEANGVADRVTVVRADAAGALPDASVDLVLLNPPFHVGAAVHAGVARALFADAARVLRPGGELWAVWNSHLRYRPSLESVVGPTRQLGRDPKFTVTVSTRRDAPGAGRDRSRASIPGEAARDAATHDAEGSA</sequence>
<dbReference type="GO" id="GO:0032259">
    <property type="term" value="P:methylation"/>
    <property type="evidence" value="ECO:0007669"/>
    <property type="project" value="UniProtKB-KW"/>
</dbReference>
<dbReference type="CDD" id="cd02440">
    <property type="entry name" value="AdoMet_MTases"/>
    <property type="match status" value="1"/>
</dbReference>
<evidence type="ECO:0000259" key="6">
    <source>
        <dbReference type="Pfam" id="PF05175"/>
    </source>
</evidence>
<dbReference type="PANTHER" id="PTHR47816:SF5">
    <property type="entry name" value="RIBOSOMAL RNA LARGE SUBUNIT METHYLTRANSFERASE G"/>
    <property type="match status" value="1"/>
</dbReference>
<dbReference type="GO" id="GO:0008170">
    <property type="term" value="F:N-methyltransferase activity"/>
    <property type="evidence" value="ECO:0007669"/>
    <property type="project" value="UniProtKB-ARBA"/>
</dbReference>
<dbReference type="Pfam" id="PF26049">
    <property type="entry name" value="RLMG_N"/>
    <property type="match status" value="1"/>
</dbReference>
<feature type="compositionally biased region" description="Basic and acidic residues" evidence="5">
    <location>
        <begin position="396"/>
        <end position="409"/>
    </location>
</feature>
<dbReference type="AlphaFoldDB" id="A0A0A0BBS2"/>
<gene>
    <name evidence="8" type="ORF">Q760_00400</name>
</gene>
<dbReference type="InterPro" id="IPR029063">
    <property type="entry name" value="SAM-dependent_MTases_sf"/>
</dbReference>
<evidence type="ECO:0000256" key="3">
    <source>
        <dbReference type="ARBA" id="ARBA00022603"/>
    </source>
</evidence>
<comment type="caution">
    <text evidence="8">The sequence shown here is derived from an EMBL/GenBank/DDBJ whole genome shotgun (WGS) entry which is preliminary data.</text>
</comment>
<dbReference type="PANTHER" id="PTHR47816">
    <property type="entry name" value="RIBOSOMAL RNA SMALL SUBUNIT METHYLTRANSFERASE C"/>
    <property type="match status" value="1"/>
</dbReference>
<evidence type="ECO:0000259" key="7">
    <source>
        <dbReference type="Pfam" id="PF26049"/>
    </source>
</evidence>
<dbReference type="InterPro" id="IPR046977">
    <property type="entry name" value="RsmC/RlmG"/>
</dbReference>
<dbReference type="Gene3D" id="3.40.50.150">
    <property type="entry name" value="Vaccinia Virus protein VP39"/>
    <property type="match status" value="2"/>
</dbReference>
<dbReference type="InterPro" id="IPR002052">
    <property type="entry name" value="DNA_methylase_N6_adenine_CS"/>
</dbReference>
<evidence type="ECO:0000313" key="8">
    <source>
        <dbReference type="EMBL" id="KGM03593.1"/>
    </source>
</evidence>
<evidence type="ECO:0000313" key="9">
    <source>
        <dbReference type="Proteomes" id="UP000029833"/>
    </source>
</evidence>
<keyword evidence="1" id="KW-0963">Cytoplasm</keyword>
<feature type="domain" description="RlmG N-terminal" evidence="7">
    <location>
        <begin position="10"/>
        <end position="179"/>
    </location>
</feature>
<dbReference type="EMBL" id="AXNT01000010">
    <property type="protein sequence ID" value="KGM03593.1"/>
    <property type="molecule type" value="Genomic_DNA"/>
</dbReference>
<dbReference type="STRING" id="1408250.Q760_00400"/>
<dbReference type="GO" id="GO:0006364">
    <property type="term" value="P:rRNA processing"/>
    <property type="evidence" value="ECO:0007669"/>
    <property type="project" value="UniProtKB-KW"/>
</dbReference>
<feature type="domain" description="Methyltransferase small" evidence="6">
    <location>
        <begin position="203"/>
        <end position="373"/>
    </location>
</feature>
<dbReference type="GO" id="GO:0008757">
    <property type="term" value="F:S-adenosylmethionine-dependent methyltransferase activity"/>
    <property type="evidence" value="ECO:0007669"/>
    <property type="project" value="InterPro"/>
</dbReference>
<evidence type="ECO:0000256" key="5">
    <source>
        <dbReference type="SAM" id="MobiDB-lite"/>
    </source>
</evidence>
<evidence type="ECO:0000256" key="4">
    <source>
        <dbReference type="ARBA" id="ARBA00022679"/>
    </source>
</evidence>
<dbReference type="GO" id="GO:0003676">
    <property type="term" value="F:nucleic acid binding"/>
    <property type="evidence" value="ECO:0007669"/>
    <property type="project" value="InterPro"/>
</dbReference>
<keyword evidence="3 8" id="KW-0489">Methyltransferase</keyword>
<dbReference type="PROSITE" id="PS00092">
    <property type="entry name" value="N6_MTASE"/>
    <property type="match status" value="1"/>
</dbReference>
<dbReference type="SUPFAM" id="SSF53335">
    <property type="entry name" value="S-adenosyl-L-methionine-dependent methyltransferases"/>
    <property type="match status" value="1"/>
</dbReference>
<dbReference type="Pfam" id="PF05175">
    <property type="entry name" value="MTS"/>
    <property type="match status" value="1"/>
</dbReference>
<keyword evidence="9" id="KW-1185">Reference proteome</keyword>
<organism evidence="8 9">
    <name type="scientific">Cellulomonas cellasea DSM 20118</name>
    <dbReference type="NCBI Taxonomy" id="1408250"/>
    <lineage>
        <taxon>Bacteria</taxon>
        <taxon>Bacillati</taxon>
        <taxon>Actinomycetota</taxon>
        <taxon>Actinomycetes</taxon>
        <taxon>Micrococcales</taxon>
        <taxon>Cellulomonadaceae</taxon>
        <taxon>Cellulomonas</taxon>
    </lineage>
</organism>
<keyword evidence="2" id="KW-0698">rRNA processing</keyword>